<protein>
    <submittedName>
        <fullName evidence="3">VanZ family protein</fullName>
    </submittedName>
</protein>
<keyword evidence="4" id="KW-1185">Reference proteome</keyword>
<keyword evidence="1" id="KW-1133">Transmembrane helix</keyword>
<dbReference type="InterPro" id="IPR006976">
    <property type="entry name" value="VanZ-like"/>
</dbReference>
<dbReference type="Pfam" id="PF04892">
    <property type="entry name" value="VanZ"/>
    <property type="match status" value="1"/>
</dbReference>
<dbReference type="KEGG" id="xdi:EZH22_23685"/>
<evidence type="ECO:0000259" key="2">
    <source>
        <dbReference type="Pfam" id="PF04892"/>
    </source>
</evidence>
<feature type="transmembrane region" description="Helical" evidence="1">
    <location>
        <begin position="68"/>
        <end position="87"/>
    </location>
</feature>
<dbReference type="AlphaFoldDB" id="A0A974SJ33"/>
<gene>
    <name evidence="3" type="ORF">EZH22_23685</name>
</gene>
<organism evidence="3 4">
    <name type="scientific">Xanthobacter dioxanivorans</name>
    <dbReference type="NCBI Taxonomy" id="2528964"/>
    <lineage>
        <taxon>Bacteria</taxon>
        <taxon>Pseudomonadati</taxon>
        <taxon>Pseudomonadota</taxon>
        <taxon>Alphaproteobacteria</taxon>
        <taxon>Hyphomicrobiales</taxon>
        <taxon>Xanthobacteraceae</taxon>
        <taxon>Xanthobacter</taxon>
    </lineage>
</organism>
<dbReference type="Proteomes" id="UP000596427">
    <property type="component" value="Chromosome"/>
</dbReference>
<proteinExistence type="predicted"/>
<accession>A0A974SJ33</accession>
<evidence type="ECO:0000256" key="1">
    <source>
        <dbReference type="SAM" id="Phobius"/>
    </source>
</evidence>
<keyword evidence="1" id="KW-0472">Membrane</keyword>
<feature type="transmembrane region" description="Helical" evidence="1">
    <location>
        <begin position="99"/>
        <end position="120"/>
    </location>
</feature>
<feature type="transmembrane region" description="Helical" evidence="1">
    <location>
        <begin position="12"/>
        <end position="32"/>
    </location>
</feature>
<evidence type="ECO:0000313" key="4">
    <source>
        <dbReference type="Proteomes" id="UP000596427"/>
    </source>
</evidence>
<feature type="transmembrane region" description="Helical" evidence="1">
    <location>
        <begin position="44"/>
        <end position="61"/>
    </location>
</feature>
<keyword evidence="1" id="KW-0812">Transmembrane</keyword>
<evidence type="ECO:0000313" key="3">
    <source>
        <dbReference type="EMBL" id="QRG05978.1"/>
    </source>
</evidence>
<name>A0A974SJ33_9HYPH</name>
<reference evidence="3 4" key="1">
    <citation type="submission" date="2020-10" db="EMBL/GenBank/DDBJ databases">
        <title>Degradation of 1,4-Dioxane by Xanthobacter sp. YN2, via a Novel Group-2 Soluble Di-Iron Monooxygenase.</title>
        <authorList>
            <person name="Ma F."/>
            <person name="Wang Y."/>
            <person name="Yang J."/>
            <person name="Guo H."/>
            <person name="Su D."/>
            <person name="Yu L."/>
        </authorList>
    </citation>
    <scope>NUCLEOTIDE SEQUENCE [LARGE SCALE GENOMIC DNA]</scope>
    <source>
        <strain evidence="3 4">YN2</strain>
    </source>
</reference>
<dbReference type="RefSeq" id="WP_203192851.1">
    <property type="nucleotide sequence ID" value="NZ_CP063362.1"/>
</dbReference>
<dbReference type="EMBL" id="CP063362">
    <property type="protein sequence ID" value="QRG05978.1"/>
    <property type="molecule type" value="Genomic_DNA"/>
</dbReference>
<feature type="domain" description="VanZ-like" evidence="2">
    <location>
        <begin position="53"/>
        <end position="113"/>
    </location>
</feature>
<sequence length="124" mass="13626">MSKEMVRRDFSVWLTVAAALWIVIAGLSLVPGSERPHTGYSSDMEHLMAYFGTGAITALTFRSTPTIWLALPFFAASAIFEFVQILIPGRSPLFENWLASSLGALFGILIARAIVQPVIVRLGW</sequence>